<organism evidence="1 2">
    <name type="scientific">Macrostomum lignano</name>
    <dbReference type="NCBI Taxonomy" id="282301"/>
    <lineage>
        <taxon>Eukaryota</taxon>
        <taxon>Metazoa</taxon>
        <taxon>Spiralia</taxon>
        <taxon>Lophotrochozoa</taxon>
        <taxon>Platyhelminthes</taxon>
        <taxon>Rhabditophora</taxon>
        <taxon>Macrostomorpha</taxon>
        <taxon>Macrostomida</taxon>
        <taxon>Macrostomidae</taxon>
        <taxon>Macrostomum</taxon>
    </lineage>
</organism>
<keyword evidence="2" id="KW-1185">Reference proteome</keyword>
<comment type="caution">
    <text evidence="1">The sequence shown here is derived from an EMBL/GenBank/DDBJ whole genome shotgun (WGS) entry which is preliminary data.</text>
</comment>
<accession>A0A267F1E8</accession>
<proteinExistence type="predicted"/>
<reference evidence="1 2" key="1">
    <citation type="submission" date="2017-06" db="EMBL/GenBank/DDBJ databases">
        <title>A platform for efficient transgenesis in Macrostomum lignano, a flatworm model organism for stem cell research.</title>
        <authorList>
            <person name="Berezikov E."/>
        </authorList>
    </citation>
    <scope>NUCLEOTIDE SEQUENCE [LARGE SCALE GENOMIC DNA]</scope>
    <source>
        <strain evidence="1">DV1</strain>
        <tissue evidence="1">Whole organism</tissue>
    </source>
</reference>
<dbReference type="AlphaFoldDB" id="A0A267F1E8"/>
<dbReference type="EMBL" id="NIVC01001521">
    <property type="protein sequence ID" value="PAA66899.1"/>
    <property type="molecule type" value="Genomic_DNA"/>
</dbReference>
<evidence type="ECO:0000313" key="1">
    <source>
        <dbReference type="EMBL" id="PAA66899.1"/>
    </source>
</evidence>
<sequence length="77" mass="8415">MKSAKAAGIVIKQRCLLMESNHMEPRIQLDLTRNAFSAKIRARCSFKSSSPGAKGFSTASRRNVHGYLGTTAKSKLC</sequence>
<evidence type="ECO:0000313" key="2">
    <source>
        <dbReference type="Proteomes" id="UP000215902"/>
    </source>
</evidence>
<protein>
    <submittedName>
        <fullName evidence="1">Uncharacterized protein</fullName>
    </submittedName>
</protein>
<gene>
    <name evidence="1" type="ORF">BOX15_Mlig016723g1</name>
</gene>
<name>A0A267F1E8_9PLAT</name>
<dbReference type="Proteomes" id="UP000215902">
    <property type="component" value="Unassembled WGS sequence"/>
</dbReference>